<name>A0ABQ2AXL0_9MICC</name>
<organism evidence="2 3">
    <name type="scientific">Arthrobacter liuii</name>
    <dbReference type="NCBI Taxonomy" id="1476996"/>
    <lineage>
        <taxon>Bacteria</taxon>
        <taxon>Bacillati</taxon>
        <taxon>Actinomycetota</taxon>
        <taxon>Actinomycetes</taxon>
        <taxon>Micrococcales</taxon>
        <taxon>Micrococcaceae</taxon>
        <taxon>Arthrobacter</taxon>
    </lineage>
</organism>
<dbReference type="Proteomes" id="UP000643279">
    <property type="component" value="Unassembled WGS sequence"/>
</dbReference>
<gene>
    <name evidence="2" type="ORF">GCM10007170_40450</name>
</gene>
<evidence type="ECO:0000313" key="2">
    <source>
        <dbReference type="EMBL" id="GGI01308.1"/>
    </source>
</evidence>
<evidence type="ECO:0000313" key="3">
    <source>
        <dbReference type="Proteomes" id="UP000643279"/>
    </source>
</evidence>
<accession>A0ABQ2AXL0</accession>
<protein>
    <recommendedName>
        <fullName evidence="1">NYN domain-containing protein</fullName>
    </recommendedName>
</protein>
<comment type="caution">
    <text evidence="2">The sequence shown here is derived from an EMBL/GenBank/DDBJ whole genome shotgun (WGS) entry which is preliminary data.</text>
</comment>
<keyword evidence="3" id="KW-1185">Reference proteome</keyword>
<feature type="domain" description="NYN" evidence="1">
    <location>
        <begin position="11"/>
        <end position="158"/>
    </location>
</feature>
<dbReference type="Pfam" id="PF01936">
    <property type="entry name" value="NYN"/>
    <property type="match status" value="1"/>
</dbReference>
<proteinExistence type="predicted"/>
<reference evidence="3" key="1">
    <citation type="journal article" date="2019" name="Int. J. Syst. Evol. Microbiol.">
        <title>The Global Catalogue of Microorganisms (GCM) 10K type strain sequencing project: providing services to taxonomists for standard genome sequencing and annotation.</title>
        <authorList>
            <consortium name="The Broad Institute Genomics Platform"/>
            <consortium name="The Broad Institute Genome Sequencing Center for Infectious Disease"/>
            <person name="Wu L."/>
            <person name="Ma J."/>
        </authorList>
    </citation>
    <scope>NUCLEOTIDE SEQUENCE [LARGE SCALE GENOMIC DNA]</scope>
    <source>
        <strain evidence="3">CGMCC 1.12778</strain>
    </source>
</reference>
<evidence type="ECO:0000259" key="1">
    <source>
        <dbReference type="Pfam" id="PF01936"/>
    </source>
</evidence>
<dbReference type="EMBL" id="BMFW01000033">
    <property type="protein sequence ID" value="GGI01308.1"/>
    <property type="molecule type" value="Genomic_DNA"/>
</dbReference>
<dbReference type="Gene3D" id="3.40.50.1010">
    <property type="entry name" value="5'-nuclease"/>
    <property type="match status" value="1"/>
</dbReference>
<dbReference type="RefSeq" id="WP_188573322.1">
    <property type="nucleotide sequence ID" value="NZ_BMFW01000033.1"/>
</dbReference>
<dbReference type="InterPro" id="IPR021139">
    <property type="entry name" value="NYN"/>
</dbReference>
<sequence length="315" mass="34166">MPESVKPIQQVTVLVDYENMNRRARSLFGGSTPQDLCPRGMADTVVARRNNKGLTCELVKVIVFRGRPAQGQPGHTRFCTQDEAWRKDPLIETRYIDLVYSRGTVREKGVDVALALAAATISASGTIDVLVIASEDSDLGPAVSHAKSNGVRVETVIWDNLQGSANGAQKRAWEQQIYAHRLGIDEYRACSSAGTAPVPVPRLFLPNPLPLLYWKVRDAIPEEIAGLEVALAALGKIHGAETAWTICTKLIDSLVGPNRAAGAGRRALWELPSLLEITDPDEELLTSSEAMLTVRAVWRAALKLAPETGDDRAAA</sequence>